<evidence type="ECO:0000256" key="3">
    <source>
        <dbReference type="ARBA" id="ARBA00022630"/>
    </source>
</evidence>
<evidence type="ECO:0000313" key="10">
    <source>
        <dbReference type="EMBL" id="OWM63772.1"/>
    </source>
</evidence>
<evidence type="ECO:0000256" key="7">
    <source>
        <dbReference type="ARBA" id="ARBA00023002"/>
    </source>
</evidence>
<dbReference type="SUPFAM" id="SSF56176">
    <property type="entry name" value="FAD-binding/transporter-associated domain-like"/>
    <property type="match status" value="2"/>
</dbReference>
<reference evidence="11" key="1">
    <citation type="journal article" date="2017" name="Plant J.">
        <title>The pomegranate (Punica granatum L.) genome and the genomics of punicalagin biosynthesis.</title>
        <authorList>
            <person name="Qin G."/>
            <person name="Xu C."/>
            <person name="Ming R."/>
            <person name="Tang H."/>
            <person name="Guyot R."/>
            <person name="Kramer E.M."/>
            <person name="Hu Y."/>
            <person name="Yi X."/>
            <person name="Qi Y."/>
            <person name="Xu X."/>
            <person name="Gao Z."/>
            <person name="Pan H."/>
            <person name="Jian J."/>
            <person name="Tian Y."/>
            <person name="Yue Z."/>
            <person name="Xu Y."/>
        </authorList>
    </citation>
    <scope>NUCLEOTIDE SEQUENCE [LARGE SCALE GENOMIC DNA]</scope>
    <source>
        <strain evidence="11">cv. Dabenzi</strain>
    </source>
</reference>
<evidence type="ECO:0000256" key="8">
    <source>
        <dbReference type="ARBA" id="ARBA00023180"/>
    </source>
</evidence>
<keyword evidence="5" id="KW-0547">Nucleotide-binding</keyword>
<evidence type="ECO:0000256" key="6">
    <source>
        <dbReference type="ARBA" id="ARBA00022827"/>
    </source>
</evidence>
<accession>A0A218VV45</accession>
<comment type="caution">
    <text evidence="10">The sequence shown here is derived from an EMBL/GenBank/DDBJ whole genome shotgun (WGS) entry which is preliminary data.</text>
</comment>
<organism evidence="10 11">
    <name type="scientific">Punica granatum</name>
    <name type="common">Pomegranate</name>
    <dbReference type="NCBI Taxonomy" id="22663"/>
    <lineage>
        <taxon>Eukaryota</taxon>
        <taxon>Viridiplantae</taxon>
        <taxon>Streptophyta</taxon>
        <taxon>Embryophyta</taxon>
        <taxon>Tracheophyta</taxon>
        <taxon>Spermatophyta</taxon>
        <taxon>Magnoliopsida</taxon>
        <taxon>eudicotyledons</taxon>
        <taxon>Gunneridae</taxon>
        <taxon>Pentapetalae</taxon>
        <taxon>rosids</taxon>
        <taxon>malvids</taxon>
        <taxon>Myrtales</taxon>
        <taxon>Lythraceae</taxon>
        <taxon>Punica</taxon>
    </lineage>
</organism>
<evidence type="ECO:0000313" key="11">
    <source>
        <dbReference type="Proteomes" id="UP000197138"/>
    </source>
</evidence>
<dbReference type="Pfam" id="PF01565">
    <property type="entry name" value="FAD_binding_4"/>
    <property type="match status" value="2"/>
</dbReference>
<dbReference type="InterPro" id="IPR016166">
    <property type="entry name" value="FAD-bd_PCMH"/>
</dbReference>
<keyword evidence="8" id="KW-0325">Glycoprotein</keyword>
<keyword evidence="6" id="KW-0274">FAD</keyword>
<protein>
    <recommendedName>
        <fullName evidence="9">FAD-binding PCMH-type domain-containing protein</fullName>
    </recommendedName>
</protein>
<dbReference type="Gene3D" id="3.40.462.20">
    <property type="match status" value="1"/>
</dbReference>
<evidence type="ECO:0000256" key="1">
    <source>
        <dbReference type="ARBA" id="ARBA00001974"/>
    </source>
</evidence>
<comment type="similarity">
    <text evidence="2">Belongs to the oxygen-dependent FAD-linked oxidoreductase family.</text>
</comment>
<name>A0A218VV45_PUNGR</name>
<evidence type="ECO:0000259" key="9">
    <source>
        <dbReference type="PROSITE" id="PS51387"/>
    </source>
</evidence>
<dbReference type="AlphaFoldDB" id="A0A218VV45"/>
<gene>
    <name evidence="10" type="ORF">CDL15_Pgr006034</name>
</gene>
<sequence length="661" mass="73574">MSAQLTPHMDPFTVIHSSKSSSYSYLLESSQQNPRWVNSTATKPLFIITPLHESQVQAAVLCSRAHGLQIRVRSGGHDYEGLSYLCGTLFVLIDLVNLRLVEINMTDETAWVQSGATLGELYYGIAKESQVHGFPAGLCPSVGVGGHLSGGGFGTARGDFAQCMSAQLTPHMDPFTVIHSSKSSSYSYLLESSQQNPRWVNSTATKPLFIITPLHESQVQAAVLCSRAHGLQIRVRSGGHDYEGLSYLCGTLFVLIDLVNLRLVEINMTDETAWVQSGATLGELYYGIAKESQVHGFPAGLCPSVGVGGHLSGGGFGTMLRKYGLAADNVVDAYLIDVNGRVHDRKSMGEDLFWAIRGGGGASFGIVLAWKIKLVRVPPTMTVFTIPKWLDQGAIELVHRWQFIADKLPEELFIRVIIQKVSDGKAAQSIFNSLFLGKAESLIPLMDQNFPELGLKATDCTEMSWIQSVMYFAGYQKGEGLEVLLDRTTQYKSNFKAKSDYVKEPIPETGLKGIWDRISEEKIAFVIMDPYGGRMSEISESELPFPNRKGNLYNIQYLVKWEQNDARETNKHVHWIRMLYRYMTPYVSKSPRSAYVNYRDLDLGMSASGNGSYLRASIWGPKYFKNNWKRLGMVKQVADPENFFRNEQSIPPYVAAGQRYK</sequence>
<keyword evidence="4" id="KW-0732">Signal</keyword>
<comment type="cofactor">
    <cofactor evidence="1">
        <name>FAD</name>
        <dbReference type="ChEBI" id="CHEBI:57692"/>
    </cofactor>
</comment>
<dbReference type="PANTHER" id="PTHR32448">
    <property type="entry name" value="OS08G0158400 PROTEIN"/>
    <property type="match status" value="1"/>
</dbReference>
<dbReference type="GO" id="GO:0071949">
    <property type="term" value="F:FAD binding"/>
    <property type="evidence" value="ECO:0007669"/>
    <property type="project" value="InterPro"/>
</dbReference>
<dbReference type="Pfam" id="PF08031">
    <property type="entry name" value="BBE"/>
    <property type="match status" value="1"/>
</dbReference>
<keyword evidence="7" id="KW-0560">Oxidoreductase</keyword>
<dbReference type="Gene3D" id="3.30.43.10">
    <property type="entry name" value="Uridine Diphospho-n-acetylenolpyruvylglucosamine Reductase, domain 2"/>
    <property type="match status" value="2"/>
</dbReference>
<dbReference type="Proteomes" id="UP000197138">
    <property type="component" value="Unassembled WGS sequence"/>
</dbReference>
<dbReference type="PROSITE" id="PS51387">
    <property type="entry name" value="FAD_PCMH"/>
    <property type="match status" value="2"/>
</dbReference>
<dbReference type="InterPro" id="IPR012951">
    <property type="entry name" value="BBE"/>
</dbReference>
<dbReference type="Gene3D" id="3.30.465.10">
    <property type="match status" value="2"/>
</dbReference>
<dbReference type="EMBL" id="MTKT01005880">
    <property type="protein sequence ID" value="OWM63772.1"/>
    <property type="molecule type" value="Genomic_DNA"/>
</dbReference>
<evidence type="ECO:0000256" key="4">
    <source>
        <dbReference type="ARBA" id="ARBA00022729"/>
    </source>
</evidence>
<dbReference type="GO" id="GO:0016491">
    <property type="term" value="F:oxidoreductase activity"/>
    <property type="evidence" value="ECO:0007669"/>
    <property type="project" value="UniProtKB-KW"/>
</dbReference>
<dbReference type="InterPro" id="IPR006094">
    <property type="entry name" value="Oxid_FAD_bind_N"/>
</dbReference>
<dbReference type="InterPro" id="IPR016169">
    <property type="entry name" value="FAD-bd_PCMH_sub2"/>
</dbReference>
<dbReference type="InterPro" id="IPR036318">
    <property type="entry name" value="FAD-bd_PCMH-like_sf"/>
</dbReference>
<keyword evidence="3" id="KW-0285">Flavoprotein</keyword>
<proteinExistence type="inferred from homology"/>
<dbReference type="InterPro" id="IPR016167">
    <property type="entry name" value="FAD-bd_PCMH_sub1"/>
</dbReference>
<feature type="domain" description="FAD-binding PCMH-type" evidence="9">
    <location>
        <begin position="40"/>
        <end position="211"/>
    </location>
</feature>
<feature type="domain" description="FAD-binding PCMH-type" evidence="9">
    <location>
        <begin position="203"/>
        <end position="377"/>
    </location>
</feature>
<evidence type="ECO:0000256" key="2">
    <source>
        <dbReference type="ARBA" id="ARBA00005466"/>
    </source>
</evidence>
<evidence type="ECO:0000256" key="5">
    <source>
        <dbReference type="ARBA" id="ARBA00022741"/>
    </source>
</evidence>